<evidence type="ECO:0000256" key="2">
    <source>
        <dbReference type="RuleBase" id="RU362080"/>
    </source>
</evidence>
<dbReference type="RefSeq" id="WP_045774138.1">
    <property type="nucleotide sequence ID" value="NZ_LAJY01000007.1"/>
</dbReference>
<comment type="caution">
    <text evidence="3">The sequence shown here is derived from an EMBL/GenBank/DDBJ whole genome shotgun (WGS) entry which is preliminary data.</text>
</comment>
<evidence type="ECO:0000313" key="4">
    <source>
        <dbReference type="Proteomes" id="UP000033774"/>
    </source>
</evidence>
<dbReference type="InterPro" id="IPR006442">
    <property type="entry name" value="Antitoxin_Phd/YefM"/>
</dbReference>
<proteinExistence type="inferred from homology"/>
<accession>A0A0F3IX58</accession>
<keyword evidence="4" id="KW-1185">Reference proteome</keyword>
<comment type="similarity">
    <text evidence="1 2">Belongs to the phD/YefM antitoxin family.</text>
</comment>
<dbReference type="AlphaFoldDB" id="A0A0F3IX58"/>
<dbReference type="SUPFAM" id="SSF143120">
    <property type="entry name" value="YefM-like"/>
    <property type="match status" value="1"/>
</dbReference>
<evidence type="ECO:0000313" key="3">
    <source>
        <dbReference type="EMBL" id="KJV11118.1"/>
    </source>
</evidence>
<dbReference type="Pfam" id="PF02604">
    <property type="entry name" value="PhdYeFM_antitox"/>
    <property type="match status" value="1"/>
</dbReference>
<sequence length="76" mass="8045">MGTVQVSVVQAKAEFAALVARAEAGEDIVVTRNGKPVARLTALTVPPAVYGDLSGLRMSDDLSLPEDVIDDFMARE</sequence>
<dbReference type="Gene3D" id="3.40.1620.10">
    <property type="entry name" value="YefM-like domain"/>
    <property type="match status" value="1"/>
</dbReference>
<dbReference type="EMBL" id="LAJY01000007">
    <property type="protein sequence ID" value="KJV11118.1"/>
    <property type="molecule type" value="Genomic_DNA"/>
</dbReference>
<reference evidence="3 4" key="1">
    <citation type="submission" date="2015-03" db="EMBL/GenBank/DDBJ databases">
        <title>Draft genome sequence of Elstera litoralis.</title>
        <authorList>
            <person name="Rahalkar M.C."/>
            <person name="Dhakephalkar P.K."/>
            <person name="Pore S.D."/>
            <person name="Arora P."/>
            <person name="Kapse N.G."/>
            <person name="Pandit P.S."/>
        </authorList>
    </citation>
    <scope>NUCLEOTIDE SEQUENCE [LARGE SCALE GENOMIC DNA]</scope>
    <source>
        <strain evidence="3 4">Dia-1</strain>
    </source>
</reference>
<dbReference type="PATRIC" id="fig|552518.3.peg.4084"/>
<dbReference type="OrthoDB" id="9800503at2"/>
<gene>
    <name evidence="3" type="ORF">VZ95_00450</name>
</gene>
<organism evidence="3 4">
    <name type="scientific">Elstera litoralis</name>
    <dbReference type="NCBI Taxonomy" id="552518"/>
    <lineage>
        <taxon>Bacteria</taxon>
        <taxon>Pseudomonadati</taxon>
        <taxon>Pseudomonadota</taxon>
        <taxon>Alphaproteobacteria</taxon>
        <taxon>Rhodospirillales</taxon>
        <taxon>Rhodospirillaceae</taxon>
        <taxon>Elstera</taxon>
    </lineage>
</organism>
<dbReference type="InterPro" id="IPR036165">
    <property type="entry name" value="YefM-like_sf"/>
</dbReference>
<comment type="function">
    <text evidence="2">Antitoxin component of a type II toxin-antitoxin (TA) system.</text>
</comment>
<evidence type="ECO:0000256" key="1">
    <source>
        <dbReference type="ARBA" id="ARBA00009981"/>
    </source>
</evidence>
<dbReference type="NCBIfam" id="TIGR01552">
    <property type="entry name" value="phd_fam"/>
    <property type="match status" value="1"/>
</dbReference>
<dbReference type="Proteomes" id="UP000033774">
    <property type="component" value="Unassembled WGS sequence"/>
</dbReference>
<protein>
    <recommendedName>
        <fullName evidence="2">Antitoxin</fullName>
    </recommendedName>
</protein>
<name>A0A0F3IX58_9PROT</name>